<dbReference type="InterPro" id="IPR046111">
    <property type="entry name" value="DUF6048"/>
</dbReference>
<dbReference type="AlphaFoldDB" id="A0A1I6Q8Y6"/>
<gene>
    <name evidence="1" type="ORF">SAMN04487906_0514</name>
</gene>
<proteinExistence type="predicted"/>
<evidence type="ECO:0000313" key="2">
    <source>
        <dbReference type="Proteomes" id="UP000183209"/>
    </source>
</evidence>
<accession>A0A1I6Q8Y6</accession>
<name>A0A1I6Q8Y6_9FLAO</name>
<evidence type="ECO:0008006" key="3">
    <source>
        <dbReference type="Google" id="ProtNLM"/>
    </source>
</evidence>
<reference evidence="1 2" key="1">
    <citation type="submission" date="2016-10" db="EMBL/GenBank/DDBJ databases">
        <authorList>
            <person name="de Groot N.N."/>
        </authorList>
    </citation>
    <scope>NUCLEOTIDE SEQUENCE [LARGE SCALE GENOMIC DNA]</scope>
    <source>
        <strain evidence="1 2">CGMCC 1.6114</strain>
    </source>
</reference>
<dbReference type="OrthoDB" id="1199048at2"/>
<dbReference type="Proteomes" id="UP000183209">
    <property type="component" value="Unassembled WGS sequence"/>
</dbReference>
<organism evidence="1 2">
    <name type="scientific">Zhouia amylolytica</name>
    <dbReference type="NCBI Taxonomy" id="376730"/>
    <lineage>
        <taxon>Bacteria</taxon>
        <taxon>Pseudomonadati</taxon>
        <taxon>Bacteroidota</taxon>
        <taxon>Flavobacteriia</taxon>
        <taxon>Flavobacteriales</taxon>
        <taxon>Flavobacteriaceae</taxon>
        <taxon>Zhouia</taxon>
    </lineage>
</organism>
<dbReference type="EMBL" id="FPAG01000002">
    <property type="protein sequence ID" value="SFS48963.1"/>
    <property type="molecule type" value="Genomic_DNA"/>
</dbReference>
<sequence length="247" mass="28394">MYRYFINISFLLCCVLLSAQEEKLIQKDSVVHKDKYGLRVGIDLSKPVRAMLDDNYKGLELVGDFRISRKLYLAAEIGSEEKFTEEDLYNFNTTGSYIKAGIDYNTYENWYGMQNLIYTGFRVGVSTFTQELLDYRIYNVDQYWNEGTTSGENLLGEYDGLTAQWAELVFGVKAEVLKNVYLGASVRLNYLVNQTEATQFPNLYIPGFNKVTDGSNFGIGYNYSLTYFVPIFKKAKKSKKEDKEGKK</sequence>
<protein>
    <recommendedName>
        <fullName evidence="3">Outer membrane protein beta-barrel domain-containing protein</fullName>
    </recommendedName>
</protein>
<dbReference type="RefSeq" id="WP_038265178.1">
    <property type="nucleotide sequence ID" value="NZ_FPAG01000002.1"/>
</dbReference>
<dbReference type="Pfam" id="PF19515">
    <property type="entry name" value="DUF6048"/>
    <property type="match status" value="1"/>
</dbReference>
<evidence type="ECO:0000313" key="1">
    <source>
        <dbReference type="EMBL" id="SFS48963.1"/>
    </source>
</evidence>